<keyword evidence="7 8" id="KW-0472">Membrane</keyword>
<dbReference type="Pfam" id="PF07690">
    <property type="entry name" value="MFS_1"/>
    <property type="match status" value="1"/>
</dbReference>
<reference evidence="10 11" key="1">
    <citation type="submission" date="2018-11" db="EMBL/GenBank/DDBJ databases">
        <title>Genome sequencing and assembly of Clostridium tagluense strain A121.</title>
        <authorList>
            <person name="Murakami T."/>
            <person name="Segawa T."/>
            <person name="Shcherbakova V.A."/>
            <person name="Mori H."/>
            <person name="Yoshimura Y."/>
        </authorList>
    </citation>
    <scope>NUCLEOTIDE SEQUENCE [LARGE SCALE GENOMIC DNA]</scope>
    <source>
        <strain evidence="10 11">A121</strain>
    </source>
</reference>
<evidence type="ECO:0000256" key="1">
    <source>
        <dbReference type="ARBA" id="ARBA00004651"/>
    </source>
</evidence>
<gene>
    <name evidence="10" type="ORF">Ctaglu_21070</name>
</gene>
<feature type="transmembrane region" description="Helical" evidence="8">
    <location>
        <begin position="182"/>
        <end position="205"/>
    </location>
</feature>
<organism evidence="10 11">
    <name type="scientific">Clostridium tagluense</name>
    <dbReference type="NCBI Taxonomy" id="360422"/>
    <lineage>
        <taxon>Bacteria</taxon>
        <taxon>Bacillati</taxon>
        <taxon>Bacillota</taxon>
        <taxon>Clostridia</taxon>
        <taxon>Eubacteriales</taxon>
        <taxon>Clostridiaceae</taxon>
        <taxon>Clostridium</taxon>
    </lineage>
</organism>
<dbReference type="GO" id="GO:0005886">
    <property type="term" value="C:plasma membrane"/>
    <property type="evidence" value="ECO:0007669"/>
    <property type="project" value="UniProtKB-SubCell"/>
</dbReference>
<keyword evidence="11" id="KW-1185">Reference proteome</keyword>
<feature type="transmembrane region" description="Helical" evidence="8">
    <location>
        <begin position="412"/>
        <end position="433"/>
    </location>
</feature>
<dbReference type="InterPro" id="IPR005279">
    <property type="entry name" value="Dipep/tripep_permease"/>
</dbReference>
<feature type="transmembrane region" description="Helical" evidence="8">
    <location>
        <begin position="56"/>
        <end position="76"/>
    </location>
</feature>
<dbReference type="GO" id="GO:0015833">
    <property type="term" value="P:peptide transport"/>
    <property type="evidence" value="ECO:0007669"/>
    <property type="project" value="InterPro"/>
</dbReference>
<dbReference type="Gene3D" id="1.20.1250.20">
    <property type="entry name" value="MFS general substrate transporter like domains"/>
    <property type="match status" value="2"/>
</dbReference>
<evidence type="ECO:0000256" key="5">
    <source>
        <dbReference type="ARBA" id="ARBA00022692"/>
    </source>
</evidence>
<protein>
    <submittedName>
        <fullName evidence="10">MFS transporter</fullName>
    </submittedName>
</protein>
<feature type="transmembrane region" description="Helical" evidence="8">
    <location>
        <begin position="148"/>
        <end position="170"/>
    </location>
</feature>
<feature type="transmembrane region" description="Helical" evidence="8">
    <location>
        <begin position="83"/>
        <end position="100"/>
    </location>
</feature>
<dbReference type="RefSeq" id="WP_125001195.1">
    <property type="nucleotide sequence ID" value="NZ_BHYK01000010.1"/>
</dbReference>
<feature type="transmembrane region" description="Helical" evidence="8">
    <location>
        <begin position="316"/>
        <end position="336"/>
    </location>
</feature>
<dbReference type="InterPro" id="IPR011701">
    <property type="entry name" value="MFS"/>
</dbReference>
<keyword evidence="6 8" id="KW-1133">Transmembrane helix</keyword>
<comment type="similarity">
    <text evidence="2">Belongs to the major facilitator superfamily. Proton-dependent oligopeptide transporter (POT/PTR) (TC 2.A.17) family.</text>
</comment>
<dbReference type="PANTHER" id="PTHR23517:SF15">
    <property type="entry name" value="PROTON-DEPENDENT OLIGOPEPTIDE FAMILY TRANSPORT PROTEIN"/>
    <property type="match status" value="1"/>
</dbReference>
<evidence type="ECO:0000259" key="9">
    <source>
        <dbReference type="PROSITE" id="PS50850"/>
    </source>
</evidence>
<evidence type="ECO:0000256" key="4">
    <source>
        <dbReference type="ARBA" id="ARBA00022475"/>
    </source>
</evidence>
<dbReference type="Proteomes" id="UP000287872">
    <property type="component" value="Unassembled WGS sequence"/>
</dbReference>
<evidence type="ECO:0000313" key="11">
    <source>
        <dbReference type="Proteomes" id="UP000287872"/>
    </source>
</evidence>
<keyword evidence="5 8" id="KW-0812">Transmembrane</keyword>
<dbReference type="InterPro" id="IPR036259">
    <property type="entry name" value="MFS_trans_sf"/>
</dbReference>
<feature type="transmembrane region" description="Helical" evidence="8">
    <location>
        <begin position="112"/>
        <end position="136"/>
    </location>
</feature>
<comment type="subcellular location">
    <subcellularLocation>
        <location evidence="1">Cell membrane</location>
        <topology evidence="1">Multi-pass membrane protein</topology>
    </subcellularLocation>
</comment>
<feature type="transmembrane region" description="Helical" evidence="8">
    <location>
        <begin position="348"/>
        <end position="369"/>
    </location>
</feature>
<keyword evidence="4" id="KW-1003">Cell membrane</keyword>
<feature type="transmembrane region" description="Helical" evidence="8">
    <location>
        <begin position="33"/>
        <end position="50"/>
    </location>
</feature>
<keyword evidence="3" id="KW-0813">Transport</keyword>
<dbReference type="PROSITE" id="PS50850">
    <property type="entry name" value="MFS"/>
    <property type="match status" value="1"/>
</dbReference>
<feature type="transmembrane region" description="Helical" evidence="8">
    <location>
        <begin position="238"/>
        <end position="263"/>
    </location>
</feature>
<dbReference type="GO" id="GO:1904680">
    <property type="term" value="F:peptide transmembrane transporter activity"/>
    <property type="evidence" value="ECO:0007669"/>
    <property type="project" value="InterPro"/>
</dbReference>
<dbReference type="SUPFAM" id="SSF103473">
    <property type="entry name" value="MFS general substrate transporter"/>
    <property type="match status" value="1"/>
</dbReference>
<feature type="transmembrane region" description="Helical" evidence="8">
    <location>
        <begin position="381"/>
        <end position="400"/>
    </location>
</feature>
<evidence type="ECO:0000313" key="10">
    <source>
        <dbReference type="EMBL" id="GCD10484.1"/>
    </source>
</evidence>
<evidence type="ECO:0000256" key="2">
    <source>
        <dbReference type="ARBA" id="ARBA00005982"/>
    </source>
</evidence>
<accession>A0A401ULS5</accession>
<evidence type="ECO:0000256" key="8">
    <source>
        <dbReference type="SAM" id="Phobius"/>
    </source>
</evidence>
<dbReference type="InterPro" id="IPR050171">
    <property type="entry name" value="MFS_Transporters"/>
</dbReference>
<dbReference type="CDD" id="cd17346">
    <property type="entry name" value="MFS_DtpA_like"/>
    <property type="match status" value="1"/>
</dbReference>
<evidence type="ECO:0000256" key="7">
    <source>
        <dbReference type="ARBA" id="ARBA00023136"/>
    </source>
</evidence>
<dbReference type="EMBL" id="BHYK01000010">
    <property type="protein sequence ID" value="GCD10484.1"/>
    <property type="molecule type" value="Genomic_DNA"/>
</dbReference>
<evidence type="ECO:0000256" key="3">
    <source>
        <dbReference type="ARBA" id="ARBA00022448"/>
    </source>
</evidence>
<dbReference type="OrthoDB" id="9772725at2"/>
<proteinExistence type="inferred from homology"/>
<name>A0A401ULS5_9CLOT</name>
<evidence type="ECO:0000256" key="6">
    <source>
        <dbReference type="ARBA" id="ARBA00022989"/>
    </source>
</evidence>
<dbReference type="InterPro" id="IPR020846">
    <property type="entry name" value="MFS_dom"/>
</dbReference>
<sequence length="454" mass="49817">MSEIVVKNKRPFGFYVCCVAFMFERMAYYSAKYLIFVFVAATLVTGGLGLTKFEAALIQSNLVAYTYLAPIIGGYLSDRHIGARYCVPVGLVLMAAGYIVGGSATNAVTMNVMVTLVAIGTGLFKGNVSAISGALFEDESQLDSAFSVQYSFVNIGSLIGTTAVGVLIATTFAHGDVQGYRAAFQLCGIICAIDAAWFLFGMKFLGEVGKKPFKDGKHMEKKVVTENKPLTRVEKRKVFAIVLVSIFSVVFWVFWYLTYLAVYDYGAQFVNLNVGRFVVPLSWFDSLNAFVCIAMGPVLGILWFKLSKRPKGDLSLFKKLALGLSLLGMSFLMLVGAEISRGTNKASIVWIIAFGVLLSMGEMLFSPLGNSFVTKYAPNKIYSILMGVWILASFIAGKSYGYLYEFASKFPIIQSYVVIPIILFVCAVLLFIFDKKLVKLLEDEEPAKKVKLVA</sequence>
<feature type="domain" description="Major facilitator superfamily (MFS) profile" evidence="9">
    <location>
        <begin position="16"/>
        <end position="438"/>
    </location>
</feature>
<dbReference type="PANTHER" id="PTHR23517">
    <property type="entry name" value="RESISTANCE PROTEIN MDTM, PUTATIVE-RELATED-RELATED"/>
    <property type="match status" value="1"/>
</dbReference>
<dbReference type="AlphaFoldDB" id="A0A401ULS5"/>
<comment type="caution">
    <text evidence="10">The sequence shown here is derived from an EMBL/GenBank/DDBJ whole genome shotgun (WGS) entry which is preliminary data.</text>
</comment>
<feature type="transmembrane region" description="Helical" evidence="8">
    <location>
        <begin position="283"/>
        <end position="304"/>
    </location>
</feature>